<dbReference type="Gene3D" id="2.40.50.140">
    <property type="entry name" value="Nucleic acid-binding proteins"/>
    <property type="match status" value="1"/>
</dbReference>
<feature type="binding site" evidence="4">
    <location>
        <position position="301"/>
    </location>
    <ligand>
        <name>S-adenosyl-L-methionine</name>
        <dbReference type="ChEBI" id="CHEBI:59789"/>
    </ligand>
</feature>
<dbReference type="RefSeq" id="WP_106094114.1">
    <property type="nucleotide sequence ID" value="NZ_PVNL01000136.1"/>
</dbReference>
<evidence type="ECO:0000256" key="2">
    <source>
        <dbReference type="ARBA" id="ARBA00022679"/>
    </source>
</evidence>
<dbReference type="EC" id="2.1.1.189" evidence="7"/>
<dbReference type="PROSITE" id="PS50926">
    <property type="entry name" value="TRAM"/>
    <property type="match status" value="1"/>
</dbReference>
<dbReference type="Gene3D" id="3.40.50.150">
    <property type="entry name" value="Vaccinia Virus protein VP39"/>
    <property type="match status" value="1"/>
</dbReference>
<evidence type="ECO:0000256" key="3">
    <source>
        <dbReference type="ARBA" id="ARBA00022691"/>
    </source>
</evidence>
<organism evidence="7 8">
    <name type="scientific">Enhygromyxa salina</name>
    <dbReference type="NCBI Taxonomy" id="215803"/>
    <lineage>
        <taxon>Bacteria</taxon>
        <taxon>Pseudomonadati</taxon>
        <taxon>Myxococcota</taxon>
        <taxon>Polyangia</taxon>
        <taxon>Nannocystales</taxon>
        <taxon>Nannocystaceae</taxon>
        <taxon>Enhygromyxa</taxon>
    </lineage>
</organism>
<feature type="binding site" evidence="4">
    <location>
        <position position="391"/>
    </location>
    <ligand>
        <name>S-adenosyl-L-methionine</name>
        <dbReference type="ChEBI" id="CHEBI:59789"/>
    </ligand>
</feature>
<dbReference type="SUPFAM" id="SSF50249">
    <property type="entry name" value="Nucleic acid-binding proteins"/>
    <property type="match status" value="1"/>
</dbReference>
<feature type="active site" description="Nucleophile" evidence="4">
    <location>
        <position position="418"/>
    </location>
</feature>
<dbReference type="PROSITE" id="PS51687">
    <property type="entry name" value="SAM_MT_RNA_M5U"/>
    <property type="match status" value="1"/>
</dbReference>
<dbReference type="OrthoDB" id="9804590at2"/>
<proteinExistence type="inferred from homology"/>
<dbReference type="Gene3D" id="2.40.50.1070">
    <property type="match status" value="1"/>
</dbReference>
<dbReference type="EMBL" id="PVNL01000136">
    <property type="protein sequence ID" value="PRP95686.1"/>
    <property type="molecule type" value="Genomic_DNA"/>
</dbReference>
<dbReference type="AlphaFoldDB" id="A0A2S9XS65"/>
<accession>A0A2S9XS65</accession>
<evidence type="ECO:0000256" key="1">
    <source>
        <dbReference type="ARBA" id="ARBA00022603"/>
    </source>
</evidence>
<dbReference type="PANTHER" id="PTHR11061:SF30">
    <property type="entry name" value="TRNA (URACIL(54)-C(5))-METHYLTRANSFERASE"/>
    <property type="match status" value="1"/>
</dbReference>
<dbReference type="Proteomes" id="UP000238823">
    <property type="component" value="Unassembled WGS sequence"/>
</dbReference>
<feature type="binding site" evidence="4">
    <location>
        <position position="354"/>
    </location>
    <ligand>
        <name>S-adenosyl-L-methionine</name>
        <dbReference type="ChEBI" id="CHEBI:59789"/>
    </ligand>
</feature>
<reference evidence="7 8" key="1">
    <citation type="submission" date="2018-03" db="EMBL/GenBank/DDBJ databases">
        <title>Draft Genome Sequences of the Obligatory Marine Myxobacteria Enhygromyxa salina SWB007.</title>
        <authorList>
            <person name="Poehlein A."/>
            <person name="Moghaddam J.A."/>
            <person name="Harms H."/>
            <person name="Alanjari M."/>
            <person name="Koenig G.M."/>
            <person name="Daniel R."/>
            <person name="Schaeberle T.F."/>
        </authorList>
    </citation>
    <scope>NUCLEOTIDE SEQUENCE [LARGE SCALE GENOMIC DNA]</scope>
    <source>
        <strain evidence="7 8">SWB007</strain>
    </source>
</reference>
<dbReference type="Pfam" id="PF05958">
    <property type="entry name" value="tRNA_U5-meth_tr"/>
    <property type="match status" value="1"/>
</dbReference>
<dbReference type="InterPro" id="IPR029063">
    <property type="entry name" value="SAM-dependent_MTases_sf"/>
</dbReference>
<sequence length="465" mass="49849">MNMNGMPKVGELIEVDATGIDDRGQGLATLEAGADERALLVPGLFPGERASVRIEALARHALRAHGRVHELLRASPSRREPPCSRHEQHQRAPGDRRPKPSCGGCPLMGLELDAQREAKRAWILREYGLELDGPDGIIGGIIGGAEFDYRWSSKRVVGGEPGRLRLGSRAAGKRRGDHIADMRGCLVDHPRIRDGFDALELLANELGIEPWGEAGGDLRYVWAKTNGTQLLLTLICGAESSRAARELGPRLHELGIADGVACSVQSSSGNAIRGGAPQAIAGLAQLDLDAGLELGPLGFLQPNPEVAALAYRDLVALPNGQPPPPAELAFDLYAGAGVTSRLLRERFERVIPCESYPESAARLGIEPQTVEDFARAWLDAASPTPALVVANPPRAGLGESVCASLRELAAPRVHLMSCSPQSLAADLDRLRPDYELVALRGYDTLPQTAHLELVAWLSRRPQSPA</sequence>
<dbReference type="InterPro" id="IPR012340">
    <property type="entry name" value="NA-bd_OB-fold"/>
</dbReference>
<feature type="binding site" evidence="4">
    <location>
        <position position="333"/>
    </location>
    <ligand>
        <name>S-adenosyl-L-methionine</name>
        <dbReference type="ChEBI" id="CHEBI:59789"/>
    </ligand>
</feature>
<dbReference type="InterPro" id="IPR002792">
    <property type="entry name" value="TRAM_dom"/>
</dbReference>
<evidence type="ECO:0000313" key="7">
    <source>
        <dbReference type="EMBL" id="PRP95686.1"/>
    </source>
</evidence>
<evidence type="ECO:0000256" key="5">
    <source>
        <dbReference type="SAM" id="MobiDB-lite"/>
    </source>
</evidence>
<keyword evidence="3 4" id="KW-0949">S-adenosyl-L-methionine</keyword>
<keyword evidence="2 4" id="KW-0808">Transferase</keyword>
<feature type="compositionally biased region" description="Basic and acidic residues" evidence="5">
    <location>
        <begin position="72"/>
        <end position="98"/>
    </location>
</feature>
<comment type="similarity">
    <text evidence="4">Belongs to the class I-like SAM-binding methyltransferase superfamily. RNA M5U methyltransferase family.</text>
</comment>
<name>A0A2S9XS65_9BACT</name>
<dbReference type="GO" id="GO:0070041">
    <property type="term" value="F:rRNA (uridine-C5-)-methyltransferase activity"/>
    <property type="evidence" value="ECO:0007669"/>
    <property type="project" value="TreeGrafter"/>
</dbReference>
<feature type="domain" description="TRAM" evidence="6">
    <location>
        <begin position="6"/>
        <end position="68"/>
    </location>
</feature>
<dbReference type="InterPro" id="IPR010280">
    <property type="entry name" value="U5_MeTrfase_fam"/>
</dbReference>
<comment type="caution">
    <text evidence="7">The sequence shown here is derived from an EMBL/GenBank/DDBJ whole genome shotgun (WGS) entry which is preliminary data.</text>
</comment>
<dbReference type="PANTHER" id="PTHR11061">
    <property type="entry name" value="RNA M5U METHYLTRANSFERASE"/>
    <property type="match status" value="1"/>
</dbReference>
<keyword evidence="1 4" id="KW-0489">Methyltransferase</keyword>
<evidence type="ECO:0000256" key="4">
    <source>
        <dbReference type="PROSITE-ProRule" id="PRU01024"/>
    </source>
</evidence>
<evidence type="ECO:0000313" key="8">
    <source>
        <dbReference type="Proteomes" id="UP000238823"/>
    </source>
</evidence>
<evidence type="ECO:0000259" key="6">
    <source>
        <dbReference type="PROSITE" id="PS50926"/>
    </source>
</evidence>
<dbReference type="GO" id="GO:0070475">
    <property type="term" value="P:rRNA base methylation"/>
    <property type="evidence" value="ECO:0007669"/>
    <property type="project" value="TreeGrafter"/>
</dbReference>
<protein>
    <submittedName>
        <fullName evidence="7">23S rRNA (Uracil-C(5))-methyltransferase RlmCD</fullName>
        <ecNumber evidence="7">2.1.1.189</ecNumber>
    </submittedName>
</protein>
<feature type="region of interest" description="Disordered" evidence="5">
    <location>
        <begin position="72"/>
        <end position="102"/>
    </location>
</feature>
<gene>
    <name evidence="7" type="primary">rlmCD_2</name>
    <name evidence="7" type="ORF">ENSA7_73200</name>
</gene>
<dbReference type="SUPFAM" id="SSF53335">
    <property type="entry name" value="S-adenosyl-L-methionine-dependent methyltransferases"/>
    <property type="match status" value="1"/>
</dbReference>